<dbReference type="InterPro" id="IPR016152">
    <property type="entry name" value="PTrfase/Anion_transptr"/>
</dbReference>
<dbReference type="Gene3D" id="3.40.930.10">
    <property type="entry name" value="Mannitol-specific EII, Chain A"/>
    <property type="match status" value="1"/>
</dbReference>
<name>A0A376H1C9_ENTGA</name>
<protein>
    <submittedName>
        <fullName evidence="8">Transcriptional regulator</fullName>
    </submittedName>
</protein>
<keyword evidence="1" id="KW-0677">Repeat</keyword>
<evidence type="ECO:0000256" key="3">
    <source>
        <dbReference type="ARBA" id="ARBA00023159"/>
    </source>
</evidence>
<evidence type="ECO:0000256" key="1">
    <source>
        <dbReference type="ARBA" id="ARBA00022737"/>
    </source>
</evidence>
<dbReference type="Gene3D" id="1.10.1790.10">
    <property type="entry name" value="PRD domain"/>
    <property type="match status" value="1"/>
</dbReference>
<gene>
    <name evidence="8" type="primary">licR_2</name>
    <name evidence="8" type="ORF">NCTC12360_02206</name>
</gene>
<keyword evidence="4" id="KW-0804">Transcription</keyword>
<evidence type="ECO:0000259" key="5">
    <source>
        <dbReference type="PROSITE" id="PS51094"/>
    </source>
</evidence>
<dbReference type="Pfam" id="PF00359">
    <property type="entry name" value="PTS_EIIA_2"/>
    <property type="match status" value="1"/>
</dbReference>
<dbReference type="GO" id="GO:0006355">
    <property type="term" value="P:regulation of DNA-templated transcription"/>
    <property type="evidence" value="ECO:0007669"/>
    <property type="project" value="InterPro"/>
</dbReference>
<evidence type="ECO:0000259" key="6">
    <source>
        <dbReference type="PROSITE" id="PS51099"/>
    </source>
</evidence>
<dbReference type="Pfam" id="PF00874">
    <property type="entry name" value="PRD"/>
    <property type="match status" value="1"/>
</dbReference>
<dbReference type="InterPro" id="IPR036390">
    <property type="entry name" value="WH_DNA-bd_sf"/>
</dbReference>
<dbReference type="AlphaFoldDB" id="A0A376H1C9"/>
<dbReference type="InterPro" id="IPR036634">
    <property type="entry name" value="PRD_sf"/>
</dbReference>
<keyword evidence="3" id="KW-0010">Activator</keyword>
<evidence type="ECO:0000259" key="7">
    <source>
        <dbReference type="PROSITE" id="PS51372"/>
    </source>
</evidence>
<reference evidence="8 9" key="1">
    <citation type="submission" date="2018-06" db="EMBL/GenBank/DDBJ databases">
        <authorList>
            <consortium name="Pathogen Informatics"/>
            <person name="Doyle S."/>
        </authorList>
    </citation>
    <scope>NUCLEOTIDE SEQUENCE [LARGE SCALE GENOMIC DNA]</scope>
    <source>
        <strain evidence="8 9">NCTC12360</strain>
    </source>
</reference>
<dbReference type="SUPFAM" id="SSF46785">
    <property type="entry name" value="Winged helix' DNA-binding domain"/>
    <property type="match status" value="1"/>
</dbReference>
<dbReference type="Pfam" id="PF05043">
    <property type="entry name" value="Mga"/>
    <property type="match status" value="1"/>
</dbReference>
<dbReference type="GO" id="GO:0008982">
    <property type="term" value="F:protein-N(PI)-phosphohistidine-sugar phosphotransferase activity"/>
    <property type="evidence" value="ECO:0007669"/>
    <property type="project" value="InterPro"/>
</dbReference>
<dbReference type="GO" id="GO:0009401">
    <property type="term" value="P:phosphoenolpyruvate-dependent sugar phosphotransferase system"/>
    <property type="evidence" value="ECO:0007669"/>
    <property type="project" value="InterPro"/>
</dbReference>
<dbReference type="PANTHER" id="PTHR30185:SF18">
    <property type="entry name" value="TRANSCRIPTIONAL REGULATOR MTLR"/>
    <property type="match status" value="1"/>
</dbReference>
<dbReference type="InterPro" id="IPR013196">
    <property type="entry name" value="HTH_11"/>
</dbReference>
<dbReference type="RefSeq" id="WP_060815006.1">
    <property type="nucleotide sequence ID" value="NZ_JBHULA010000030.1"/>
</dbReference>
<dbReference type="PROSITE" id="PS51094">
    <property type="entry name" value="PTS_EIIA_TYPE_2"/>
    <property type="match status" value="1"/>
</dbReference>
<proteinExistence type="predicted"/>
<dbReference type="SUPFAM" id="SSF63520">
    <property type="entry name" value="PTS-regulatory domain, PRD"/>
    <property type="match status" value="1"/>
</dbReference>
<sequence>MFLTKRETILLTELMNSNGPVSMDRMMQLLKVSKRTVYRELANLENSLRTVGASLEKEGRGHFRVIVGNSITQLQEAIMSDPSQEFASIERQHRILLQLATTAKPISSHRFLELYQISNTTFFSDIKQLEESLARLPLTIIRNQGYELKGPEKHRRLVAANTLMMEINEYQFFHFPEAEQTAHFLFEFIEKQYLILAQDLIREVVEPKYPELSDRKLAFIGIMLALAMERVATGFSVEEESYPSQINKDLLKVAKQIFAQVAEQTKRLYSVNEIVFFAILLGDFSNSFDRDFFEENFDTTLAYQVKRLIELISQHTEVDFFEDEILYKMLLTHISGVMTRAILEENHLNNPILEKIMKQYEEIAEAIRLSLPLVFPQQQFSIEEIAYMVLHFANSLEKNPKVMEVNIAGVSPSGLASISLLEMQLRKQFPFINKITFFRVGDIEQDKIEGNYDLVISTSLLPGYRGKYKLVSPILLEEDIQELKEEFRLLSQKKRLSHAIPTPVSTREEDTYEDVLAFIEEINRLLELFTLQTIDNGPNLEETLSEVMKHFSKALVQDRKKVANKLVKRYLQAPVGIPNTHFALFHASSTEILQPVFKIFDLSQGLSLYAMDKQEIKVTRLLVMLAPYPIDEQSSKILGRISGSIIMNDLNTEIFNSGNFSIIYQLLATLLIEEVKQ</sequence>
<dbReference type="EMBL" id="UFYW01000001">
    <property type="protein sequence ID" value="STD83732.1"/>
    <property type="molecule type" value="Genomic_DNA"/>
</dbReference>
<dbReference type="PROSITE" id="PS51372">
    <property type="entry name" value="PRD_2"/>
    <property type="match status" value="1"/>
</dbReference>
<dbReference type="InterPro" id="IPR050661">
    <property type="entry name" value="BglG_antiterminators"/>
</dbReference>
<evidence type="ECO:0000313" key="9">
    <source>
        <dbReference type="Proteomes" id="UP000254807"/>
    </source>
</evidence>
<keyword evidence="2" id="KW-0805">Transcription regulation</keyword>
<organism evidence="8 9">
    <name type="scientific">Enterococcus gallinarum</name>
    <dbReference type="NCBI Taxonomy" id="1353"/>
    <lineage>
        <taxon>Bacteria</taxon>
        <taxon>Bacillati</taxon>
        <taxon>Bacillota</taxon>
        <taxon>Bacilli</taxon>
        <taxon>Lactobacillales</taxon>
        <taxon>Enterococcaceae</taxon>
        <taxon>Enterococcus</taxon>
    </lineage>
</organism>
<keyword evidence="9" id="KW-1185">Reference proteome</keyword>
<feature type="domain" description="PRD" evidence="7">
    <location>
        <begin position="296"/>
        <end position="402"/>
    </location>
</feature>
<dbReference type="PROSITE" id="PS51099">
    <property type="entry name" value="PTS_EIIB_TYPE_2"/>
    <property type="match status" value="1"/>
</dbReference>
<dbReference type="OrthoDB" id="9776005at2"/>
<dbReference type="Proteomes" id="UP000254807">
    <property type="component" value="Unassembled WGS sequence"/>
</dbReference>
<dbReference type="PANTHER" id="PTHR30185">
    <property type="entry name" value="CRYPTIC BETA-GLUCOSIDE BGL OPERON ANTITERMINATOR"/>
    <property type="match status" value="1"/>
</dbReference>
<dbReference type="CDD" id="cd05568">
    <property type="entry name" value="PTS_IIB_bgl_like"/>
    <property type="match status" value="1"/>
</dbReference>
<dbReference type="SUPFAM" id="SSF55804">
    <property type="entry name" value="Phoshotransferase/anion transport protein"/>
    <property type="match status" value="1"/>
</dbReference>
<accession>A0A376H1C9</accession>
<evidence type="ECO:0000256" key="4">
    <source>
        <dbReference type="ARBA" id="ARBA00023163"/>
    </source>
</evidence>
<dbReference type="InterPro" id="IPR011608">
    <property type="entry name" value="PRD"/>
</dbReference>
<dbReference type="InterPro" id="IPR002178">
    <property type="entry name" value="PTS_EIIA_type-2_dom"/>
</dbReference>
<dbReference type="InterPro" id="IPR036388">
    <property type="entry name" value="WH-like_DNA-bd_sf"/>
</dbReference>
<dbReference type="Gene3D" id="1.10.10.10">
    <property type="entry name" value="Winged helix-like DNA-binding domain superfamily/Winged helix DNA-binding domain"/>
    <property type="match status" value="2"/>
</dbReference>
<dbReference type="Pfam" id="PF08279">
    <property type="entry name" value="HTH_11"/>
    <property type="match status" value="1"/>
</dbReference>
<dbReference type="InterPro" id="IPR007737">
    <property type="entry name" value="Mga_HTH"/>
</dbReference>
<dbReference type="InterPro" id="IPR013011">
    <property type="entry name" value="PTS_EIIB_2"/>
</dbReference>
<evidence type="ECO:0000313" key="8">
    <source>
        <dbReference type="EMBL" id="STD83732.1"/>
    </source>
</evidence>
<feature type="domain" description="PTS EIIB type-2" evidence="6">
    <location>
        <begin position="405"/>
        <end position="495"/>
    </location>
</feature>
<evidence type="ECO:0000256" key="2">
    <source>
        <dbReference type="ARBA" id="ARBA00023015"/>
    </source>
</evidence>
<feature type="domain" description="PTS EIIA type-2" evidence="5">
    <location>
        <begin position="524"/>
        <end position="670"/>
    </location>
</feature>